<protein>
    <submittedName>
        <fullName evidence="1">Translation initiation factor 2 beta subunit (eIF-2beta)/eIF-5</fullName>
    </submittedName>
</protein>
<comment type="caution">
    <text evidence="1">The sequence shown here is derived from an EMBL/GenBank/DDBJ whole genome shotgun (WGS) entry which is preliminary data.</text>
</comment>
<sequence>MKKAFVIIFIISSVLLFSYIVTPKNFIDGKYRVIELIPPFEKIEAISLISNDGKENISLYDLIEIKNGNFYFKGNKFTKMEVNAKFLENVRREVWLSWEGLNDIKEYIEKYSKMHDLNIKVLEVPKISSKLITMSKSNVKLPDVIMTSAFDYPTYKELNIIKGKLYNFYYDTQIVYVQKDINVDPKSWNLKTVEKIVQDTNKKIAINPISAYWFSTFLMGYGKIPLISDTFILTDENTINAFNVIKKWYENNYFDFLNKQAQIASFVNKKVSLMFQGSFLLPLISEKMEDFYILPLPKPLVPFKDYKAFVSTKDGDEHFTYWLYLLLNNPDFKKYFADKYTKFFDDYIPEGKFKNVFVNTQKVAQPIPFDKRYVKFHRNVSDILKLMLFNKISLQDGLKKLEEIVNE</sequence>
<evidence type="ECO:0000313" key="2">
    <source>
        <dbReference type="Proteomes" id="UP000555828"/>
    </source>
</evidence>
<reference evidence="1 2" key="1">
    <citation type="submission" date="2020-08" db="EMBL/GenBank/DDBJ databases">
        <title>Genomic Encyclopedia of Type Strains, Phase IV (KMG-IV): sequencing the most valuable type-strain genomes for metagenomic binning, comparative biology and taxonomic classification.</title>
        <authorList>
            <person name="Goeker M."/>
        </authorList>
    </citation>
    <scope>NUCLEOTIDE SEQUENCE [LARGE SCALE GENOMIC DNA]</scope>
    <source>
        <strain evidence="1 2">DSM 13481</strain>
    </source>
</reference>
<evidence type="ECO:0000313" key="1">
    <source>
        <dbReference type="EMBL" id="MBB6062411.1"/>
    </source>
</evidence>
<dbReference type="AlphaFoldDB" id="A0A841GUL8"/>
<dbReference type="Gene3D" id="3.40.190.10">
    <property type="entry name" value="Periplasmic binding protein-like II"/>
    <property type="match status" value="1"/>
</dbReference>
<dbReference type="EMBL" id="JACHEX010000002">
    <property type="protein sequence ID" value="MBB6062411.1"/>
    <property type="molecule type" value="Genomic_DNA"/>
</dbReference>
<organism evidence="1 2">
    <name type="scientific">Thermosipho japonicus</name>
    <dbReference type="NCBI Taxonomy" id="90323"/>
    <lineage>
        <taxon>Bacteria</taxon>
        <taxon>Thermotogati</taxon>
        <taxon>Thermotogota</taxon>
        <taxon>Thermotogae</taxon>
        <taxon>Thermotogales</taxon>
        <taxon>Fervidobacteriaceae</taxon>
        <taxon>Thermosipho</taxon>
    </lineage>
</organism>
<gene>
    <name evidence="1" type="ORF">HNP65_000849</name>
</gene>
<accession>A0A841GUL8</accession>
<name>A0A841GUL8_9BACT</name>
<dbReference type="SUPFAM" id="SSF53850">
    <property type="entry name" value="Periplasmic binding protein-like II"/>
    <property type="match status" value="1"/>
</dbReference>
<keyword evidence="1" id="KW-0396">Initiation factor</keyword>
<keyword evidence="1" id="KW-0648">Protein biosynthesis</keyword>
<dbReference type="RefSeq" id="WP_184619091.1">
    <property type="nucleotide sequence ID" value="NZ_JACHEX010000002.1"/>
</dbReference>
<keyword evidence="2" id="KW-1185">Reference proteome</keyword>
<proteinExistence type="predicted"/>
<dbReference type="Proteomes" id="UP000555828">
    <property type="component" value="Unassembled WGS sequence"/>
</dbReference>
<dbReference type="GO" id="GO:0003743">
    <property type="term" value="F:translation initiation factor activity"/>
    <property type="evidence" value="ECO:0007669"/>
    <property type="project" value="UniProtKB-KW"/>
</dbReference>